<organism evidence="1 2">
    <name type="scientific">Frankliniella fusca</name>
    <dbReference type="NCBI Taxonomy" id="407009"/>
    <lineage>
        <taxon>Eukaryota</taxon>
        <taxon>Metazoa</taxon>
        <taxon>Ecdysozoa</taxon>
        <taxon>Arthropoda</taxon>
        <taxon>Hexapoda</taxon>
        <taxon>Insecta</taxon>
        <taxon>Pterygota</taxon>
        <taxon>Neoptera</taxon>
        <taxon>Paraneoptera</taxon>
        <taxon>Thysanoptera</taxon>
        <taxon>Terebrantia</taxon>
        <taxon>Thripoidea</taxon>
        <taxon>Thripidae</taxon>
        <taxon>Frankliniella</taxon>
    </lineage>
</organism>
<gene>
    <name evidence="1" type="ORF">KUF71_018076</name>
</gene>
<evidence type="ECO:0000313" key="2">
    <source>
        <dbReference type="Proteomes" id="UP001219518"/>
    </source>
</evidence>
<comment type="caution">
    <text evidence="1">The sequence shown here is derived from an EMBL/GenBank/DDBJ whole genome shotgun (WGS) entry which is preliminary data.</text>
</comment>
<accession>A0AAE1L520</accession>
<protein>
    <submittedName>
        <fullName evidence="1">Pleckstrin</fullName>
    </submittedName>
</protein>
<sequence>MWPPHLMNRCPLPQTVGARPIDQCQLSRLKNSCHITSIFFCEEIKILIRTIQRVKECIQISQKFCCVTPVVKFSIPNKFNEGYIYISSGRVMQSSAGGNQKYLRGVTEDK</sequence>
<reference evidence="1" key="2">
    <citation type="journal article" date="2023" name="BMC Genomics">
        <title>Pest status, molecular evolution, and epigenetic factors derived from the genome assembly of Frankliniella fusca, a thysanopteran phytovirus vector.</title>
        <authorList>
            <person name="Catto M.A."/>
            <person name="Labadie P.E."/>
            <person name="Jacobson A.L."/>
            <person name="Kennedy G.G."/>
            <person name="Srinivasan R."/>
            <person name="Hunt B.G."/>
        </authorList>
    </citation>
    <scope>NUCLEOTIDE SEQUENCE</scope>
    <source>
        <strain evidence="1">PL_HMW_Pooled</strain>
    </source>
</reference>
<evidence type="ECO:0000313" key="1">
    <source>
        <dbReference type="EMBL" id="KAK3907248.1"/>
    </source>
</evidence>
<dbReference type="AlphaFoldDB" id="A0AAE1L520"/>
<dbReference type="EMBL" id="JAHWGI010000004">
    <property type="protein sequence ID" value="KAK3907248.1"/>
    <property type="molecule type" value="Genomic_DNA"/>
</dbReference>
<reference evidence="1" key="1">
    <citation type="submission" date="2021-07" db="EMBL/GenBank/DDBJ databases">
        <authorList>
            <person name="Catto M.A."/>
            <person name="Jacobson A."/>
            <person name="Kennedy G."/>
            <person name="Labadie P."/>
            <person name="Hunt B.G."/>
            <person name="Srinivasan R."/>
        </authorList>
    </citation>
    <scope>NUCLEOTIDE SEQUENCE</scope>
    <source>
        <strain evidence="1">PL_HMW_Pooled</strain>
        <tissue evidence="1">Head</tissue>
    </source>
</reference>
<dbReference type="Proteomes" id="UP001219518">
    <property type="component" value="Unassembled WGS sequence"/>
</dbReference>
<proteinExistence type="predicted"/>
<name>A0AAE1L520_9NEOP</name>
<keyword evidence="2" id="KW-1185">Reference proteome</keyword>